<feature type="transmembrane region" description="Helical" evidence="1">
    <location>
        <begin position="57"/>
        <end position="80"/>
    </location>
</feature>
<feature type="transmembrane region" description="Helical" evidence="1">
    <location>
        <begin position="92"/>
        <end position="114"/>
    </location>
</feature>
<dbReference type="EMBL" id="BAAAUF010000020">
    <property type="protein sequence ID" value="GAA3044599.1"/>
    <property type="molecule type" value="Genomic_DNA"/>
</dbReference>
<dbReference type="SUPFAM" id="SSF48317">
    <property type="entry name" value="Acid phosphatase/Vanadium-dependent haloperoxidase"/>
    <property type="match status" value="1"/>
</dbReference>
<evidence type="ECO:0000256" key="1">
    <source>
        <dbReference type="SAM" id="Phobius"/>
    </source>
</evidence>
<dbReference type="RefSeq" id="WP_234516061.1">
    <property type="nucleotide sequence ID" value="NZ_BAAAUF010000020.1"/>
</dbReference>
<dbReference type="Gene3D" id="1.20.144.10">
    <property type="entry name" value="Phosphatidic acid phosphatase type 2/haloperoxidase"/>
    <property type="match status" value="1"/>
</dbReference>
<proteinExistence type="predicted"/>
<evidence type="ECO:0000313" key="4">
    <source>
        <dbReference type="Proteomes" id="UP001501532"/>
    </source>
</evidence>
<feature type="transmembrane region" description="Helical" evidence="1">
    <location>
        <begin position="160"/>
        <end position="182"/>
    </location>
</feature>
<feature type="transmembrane region" description="Helical" evidence="1">
    <location>
        <begin position="134"/>
        <end position="153"/>
    </location>
</feature>
<keyword evidence="1" id="KW-1133">Transmembrane helix</keyword>
<feature type="domain" description="Phosphatidic acid phosphatase type 2/haloperoxidase" evidence="2">
    <location>
        <begin position="90"/>
        <end position="203"/>
    </location>
</feature>
<keyword evidence="1" id="KW-0472">Membrane</keyword>
<dbReference type="SMART" id="SM00014">
    <property type="entry name" value="acidPPc"/>
    <property type="match status" value="1"/>
</dbReference>
<comment type="caution">
    <text evidence="3">The sequence shown here is derived from an EMBL/GenBank/DDBJ whole genome shotgun (WGS) entry which is preliminary data.</text>
</comment>
<dbReference type="PANTHER" id="PTHR14969:SF13">
    <property type="entry name" value="AT30094P"/>
    <property type="match status" value="1"/>
</dbReference>
<accession>A0ABP6LM13</accession>
<keyword evidence="4" id="KW-1185">Reference proteome</keyword>
<evidence type="ECO:0000313" key="3">
    <source>
        <dbReference type="EMBL" id="GAA3044599.1"/>
    </source>
</evidence>
<dbReference type="InterPro" id="IPR036938">
    <property type="entry name" value="PAP2/HPO_sf"/>
</dbReference>
<dbReference type="PANTHER" id="PTHR14969">
    <property type="entry name" value="SPHINGOSINE-1-PHOSPHATE PHOSPHOHYDROLASE"/>
    <property type="match status" value="1"/>
</dbReference>
<feature type="transmembrane region" description="Helical" evidence="1">
    <location>
        <begin position="188"/>
        <end position="207"/>
    </location>
</feature>
<protein>
    <submittedName>
        <fullName evidence="3">Phosphatase PAP2 family protein</fullName>
    </submittedName>
</protein>
<name>A0ABP6LM13_9ACTN</name>
<dbReference type="Pfam" id="PF01569">
    <property type="entry name" value="PAP2"/>
    <property type="match status" value="1"/>
</dbReference>
<sequence length="228" mass="23432">MKRADAADLAGSVAVGALAAFALLTLTVTGRDGSPLFGDEDLLEWSVGHRPHAMVAVARALTSTGTGVVPYLLAALAGLLAGRTPRQRGTAVAAALLCLAAGQAVRSGVMTLVARPRPAPRDWVTHASGWAFPSGHTTTAAVAAGLLALAILARARRGRAALVALVLTWGVLVGLTRVYLGVHWFSDVLGGWLFALCWLSLCVYAAARLGPRTASGETERSCPPAAGH</sequence>
<reference evidence="4" key="1">
    <citation type="journal article" date="2019" name="Int. J. Syst. Evol. Microbiol.">
        <title>The Global Catalogue of Microorganisms (GCM) 10K type strain sequencing project: providing services to taxonomists for standard genome sequencing and annotation.</title>
        <authorList>
            <consortium name="The Broad Institute Genomics Platform"/>
            <consortium name="The Broad Institute Genome Sequencing Center for Infectious Disease"/>
            <person name="Wu L."/>
            <person name="Ma J."/>
        </authorList>
    </citation>
    <scope>NUCLEOTIDE SEQUENCE [LARGE SCALE GENOMIC DNA]</scope>
    <source>
        <strain evidence="4">JCM 9091</strain>
    </source>
</reference>
<organism evidence="3 4">
    <name type="scientific">Streptomyces glomeratus</name>
    <dbReference type="NCBI Taxonomy" id="284452"/>
    <lineage>
        <taxon>Bacteria</taxon>
        <taxon>Bacillati</taxon>
        <taxon>Actinomycetota</taxon>
        <taxon>Actinomycetes</taxon>
        <taxon>Kitasatosporales</taxon>
        <taxon>Streptomycetaceae</taxon>
        <taxon>Streptomyces</taxon>
    </lineage>
</organism>
<dbReference type="InterPro" id="IPR000326">
    <property type="entry name" value="PAP2/HPO"/>
</dbReference>
<gene>
    <name evidence="3" type="ORF">GCM10010448_29260</name>
</gene>
<keyword evidence="1" id="KW-0812">Transmembrane</keyword>
<dbReference type="Proteomes" id="UP001501532">
    <property type="component" value="Unassembled WGS sequence"/>
</dbReference>
<evidence type="ECO:0000259" key="2">
    <source>
        <dbReference type="SMART" id="SM00014"/>
    </source>
</evidence>